<dbReference type="PANTHER" id="PTHR43667:SF2">
    <property type="entry name" value="FATTY ACID C-METHYL TRANSFERASE"/>
    <property type="match status" value="1"/>
</dbReference>
<keyword evidence="1" id="KW-0489">Methyltransferase</keyword>
<dbReference type="GO" id="GO:0032259">
    <property type="term" value="P:methylation"/>
    <property type="evidence" value="ECO:0007669"/>
    <property type="project" value="UniProtKB-KW"/>
</dbReference>
<dbReference type="SUPFAM" id="SSF53335">
    <property type="entry name" value="S-adenosyl-L-methionine-dependent methyltransferases"/>
    <property type="match status" value="1"/>
</dbReference>
<evidence type="ECO:0000313" key="2">
    <source>
        <dbReference type="Proteomes" id="UP000092993"/>
    </source>
</evidence>
<comment type="caution">
    <text evidence="1">The sequence shown here is derived from an EMBL/GenBank/DDBJ whole genome shotgun (WGS) entry which is preliminary data.</text>
</comment>
<dbReference type="OrthoDB" id="8300214at2759"/>
<gene>
    <name evidence="1" type="primary">ufaA1_1</name>
    <name evidence="1" type="ORF">A0H81_00125</name>
</gene>
<dbReference type="Pfam" id="PF02353">
    <property type="entry name" value="CMAS"/>
    <property type="match status" value="1"/>
</dbReference>
<dbReference type="Proteomes" id="UP000092993">
    <property type="component" value="Unassembled WGS sequence"/>
</dbReference>
<dbReference type="AlphaFoldDB" id="A0A1C7MSM9"/>
<accession>A0A1C7MSM9</accession>
<name>A0A1C7MSM9_GRIFR</name>
<dbReference type="EMBL" id="LUGG01000001">
    <property type="protein sequence ID" value="OBZ79890.1"/>
    <property type="molecule type" value="Genomic_DNA"/>
</dbReference>
<sequence length="257" mass="29258">MRKIRHVLAKARIAPGHRLLEIGTGWGAMAIEAARLGCIVDTVTLSSQQKLLTEERAASAGLSDRVRVHLLDYRQLPASFEGVFDSFVSCGMVEATGLNDHTTYFKVIDWALKKNKGAAVISATAQPEFRYSKFQPDDFARHYHWANTFLPNATYFPLAAQEAVQGRLVLHSVEDHGPHYPRTLREWGRRFEENFRGDVVSKVIEEQPGLADKQAMEAFKRKWKYMFEYAEAGYARAYTSLNCWTFARPEYVVECCD</sequence>
<dbReference type="PANTHER" id="PTHR43667">
    <property type="entry name" value="CYCLOPROPANE-FATTY-ACYL-PHOSPHOLIPID SYNTHASE"/>
    <property type="match status" value="1"/>
</dbReference>
<dbReference type="GO" id="GO:0008168">
    <property type="term" value="F:methyltransferase activity"/>
    <property type="evidence" value="ECO:0007669"/>
    <property type="project" value="UniProtKB-KW"/>
</dbReference>
<reference evidence="1 2" key="1">
    <citation type="submission" date="2016-03" db="EMBL/GenBank/DDBJ databases">
        <title>Whole genome sequencing of Grifola frondosa 9006-11.</title>
        <authorList>
            <person name="Min B."/>
            <person name="Park H."/>
            <person name="Kim J.-G."/>
            <person name="Cho H."/>
            <person name="Oh Y.-L."/>
            <person name="Kong W.-S."/>
            <person name="Choi I.-G."/>
        </authorList>
    </citation>
    <scope>NUCLEOTIDE SEQUENCE [LARGE SCALE GENOMIC DNA]</scope>
    <source>
        <strain evidence="1 2">9006-11</strain>
    </source>
</reference>
<keyword evidence="2" id="KW-1185">Reference proteome</keyword>
<dbReference type="STRING" id="5627.A0A1C7MSM9"/>
<dbReference type="InterPro" id="IPR050723">
    <property type="entry name" value="CFA/CMAS"/>
</dbReference>
<dbReference type="Gene3D" id="3.40.50.150">
    <property type="entry name" value="Vaccinia Virus protein VP39"/>
    <property type="match status" value="1"/>
</dbReference>
<evidence type="ECO:0000313" key="1">
    <source>
        <dbReference type="EMBL" id="OBZ79890.1"/>
    </source>
</evidence>
<dbReference type="InterPro" id="IPR029063">
    <property type="entry name" value="SAM-dependent_MTases_sf"/>
</dbReference>
<dbReference type="CDD" id="cd02440">
    <property type="entry name" value="AdoMet_MTases"/>
    <property type="match status" value="1"/>
</dbReference>
<protein>
    <submittedName>
        <fullName evidence="1">Tuberculostearic acid methyltransferase UfaA1</fullName>
    </submittedName>
</protein>
<dbReference type="OMA" id="YIHYLGQ"/>
<keyword evidence="1" id="KW-0808">Transferase</keyword>
<proteinExistence type="predicted"/>
<organism evidence="1 2">
    <name type="scientific">Grifola frondosa</name>
    <name type="common">Maitake</name>
    <name type="synonym">Polyporus frondosus</name>
    <dbReference type="NCBI Taxonomy" id="5627"/>
    <lineage>
        <taxon>Eukaryota</taxon>
        <taxon>Fungi</taxon>
        <taxon>Dikarya</taxon>
        <taxon>Basidiomycota</taxon>
        <taxon>Agaricomycotina</taxon>
        <taxon>Agaricomycetes</taxon>
        <taxon>Polyporales</taxon>
        <taxon>Grifolaceae</taxon>
        <taxon>Grifola</taxon>
    </lineage>
</organism>